<evidence type="ECO:0000256" key="1">
    <source>
        <dbReference type="ARBA" id="ARBA00001971"/>
    </source>
</evidence>
<dbReference type="AlphaFoldDB" id="A0A5N6ZUK1"/>
<dbReference type="Pfam" id="PF00067">
    <property type="entry name" value="p450"/>
    <property type="match status" value="1"/>
</dbReference>
<keyword evidence="6 8" id="KW-0408">Iron</keyword>
<dbReference type="OrthoDB" id="1055148at2759"/>
<keyword evidence="3 8" id="KW-0349">Heme</keyword>
<dbReference type="InterPro" id="IPR001128">
    <property type="entry name" value="Cyt_P450"/>
</dbReference>
<evidence type="ECO:0000256" key="4">
    <source>
        <dbReference type="ARBA" id="ARBA00022723"/>
    </source>
</evidence>
<feature type="binding site" description="axial binding residue" evidence="8">
    <location>
        <position position="456"/>
    </location>
    <ligand>
        <name>heme</name>
        <dbReference type="ChEBI" id="CHEBI:30413"/>
    </ligand>
    <ligandPart>
        <name>Fe</name>
        <dbReference type="ChEBI" id="CHEBI:18248"/>
    </ligandPart>
</feature>
<dbReference type="InterPro" id="IPR050529">
    <property type="entry name" value="CYP450_sterol_14alpha_dmase"/>
</dbReference>
<dbReference type="InterPro" id="IPR036396">
    <property type="entry name" value="Cyt_P450_sf"/>
</dbReference>
<evidence type="ECO:0000256" key="8">
    <source>
        <dbReference type="PIRSR" id="PIRSR602403-1"/>
    </source>
</evidence>
<dbReference type="GO" id="GO:0020037">
    <property type="term" value="F:heme binding"/>
    <property type="evidence" value="ECO:0007669"/>
    <property type="project" value="InterPro"/>
</dbReference>
<dbReference type="GO" id="GO:0016705">
    <property type="term" value="F:oxidoreductase activity, acting on paired donors, with incorporation or reduction of molecular oxygen"/>
    <property type="evidence" value="ECO:0007669"/>
    <property type="project" value="InterPro"/>
</dbReference>
<evidence type="ECO:0000313" key="10">
    <source>
        <dbReference type="Proteomes" id="UP000326268"/>
    </source>
</evidence>
<gene>
    <name evidence="9" type="ORF">BDV27DRAFT_162162</name>
</gene>
<organism evidence="9 10">
    <name type="scientific">Aspergillus caelatus</name>
    <dbReference type="NCBI Taxonomy" id="61420"/>
    <lineage>
        <taxon>Eukaryota</taxon>
        <taxon>Fungi</taxon>
        <taxon>Dikarya</taxon>
        <taxon>Ascomycota</taxon>
        <taxon>Pezizomycotina</taxon>
        <taxon>Eurotiomycetes</taxon>
        <taxon>Eurotiomycetidae</taxon>
        <taxon>Eurotiales</taxon>
        <taxon>Aspergillaceae</taxon>
        <taxon>Aspergillus</taxon>
        <taxon>Aspergillus subgen. Circumdati</taxon>
    </lineage>
</organism>
<evidence type="ECO:0000256" key="6">
    <source>
        <dbReference type="ARBA" id="ARBA00023004"/>
    </source>
</evidence>
<dbReference type="GO" id="GO:0004497">
    <property type="term" value="F:monooxygenase activity"/>
    <property type="evidence" value="ECO:0007669"/>
    <property type="project" value="UniProtKB-KW"/>
</dbReference>
<dbReference type="PANTHER" id="PTHR24304">
    <property type="entry name" value="CYTOCHROME P450 FAMILY 7"/>
    <property type="match status" value="1"/>
</dbReference>
<evidence type="ECO:0000256" key="2">
    <source>
        <dbReference type="ARBA" id="ARBA00010617"/>
    </source>
</evidence>
<comment type="similarity">
    <text evidence="2">Belongs to the cytochrome P450 family.</text>
</comment>
<sequence length="516" mass="58381">MDVMRNTQIMPLGFSMVRRYEFWATLVLLLLLCGLSVLFSQFIRQAHFPDGAPRPLGEGYPILGALRFFSDRYNMYFDGISLSRTGSFSFYFGKHQIVGISGLEGRKVFFQDKAMDLSQGYTLLLATTPSFRASPRPPDESLHSSKWFRHTLAGMMSKDNLVANLLPMIKDTDTTFKDVTDPITDTGIVNIFEETSHIVYQSTMRVIGFNKIADSDELCSTTLKLFQCIENGTSPSRIIFPWLPTPAFLRRLTAGIRLYRIFKRLIQVDEDTDQRIDDTSQSLARSGSPIEEIIGFVLGTLFASQVNTPICAAWLLVYLATNPHWLNLVRAEIDSVLKKHGDLDETPHETFGRLHIDVWESEFPLIELCLRECIRLHLAGSAFRRNISGQTVPIGSTGEVIPKDAYLFYLVDEVHFNPDIYPNPNLWDPGRYLPGAPRSNNIPLSYLGWGAGRHPCVGMRLAKLNVTVIITSFVSMFRFTLCNDRGEPVTEPPIPDRNLHSPRKPSVPLKLKVKRM</sequence>
<dbReference type="InterPro" id="IPR002403">
    <property type="entry name" value="Cyt_P450_E_grp-IV"/>
</dbReference>
<keyword evidence="10" id="KW-1185">Reference proteome</keyword>
<dbReference type="RefSeq" id="XP_031923021.1">
    <property type="nucleotide sequence ID" value="XM_032073344.1"/>
</dbReference>
<dbReference type="GO" id="GO:0005506">
    <property type="term" value="F:iron ion binding"/>
    <property type="evidence" value="ECO:0007669"/>
    <property type="project" value="InterPro"/>
</dbReference>
<evidence type="ECO:0000256" key="7">
    <source>
        <dbReference type="ARBA" id="ARBA00023033"/>
    </source>
</evidence>
<proteinExistence type="inferred from homology"/>
<dbReference type="Gene3D" id="1.10.630.10">
    <property type="entry name" value="Cytochrome P450"/>
    <property type="match status" value="1"/>
</dbReference>
<dbReference type="Proteomes" id="UP000326268">
    <property type="component" value="Unassembled WGS sequence"/>
</dbReference>
<keyword evidence="7" id="KW-0503">Monooxygenase</keyword>
<comment type="cofactor">
    <cofactor evidence="1 8">
        <name>heme</name>
        <dbReference type="ChEBI" id="CHEBI:30413"/>
    </cofactor>
</comment>
<dbReference type="EMBL" id="ML737799">
    <property type="protein sequence ID" value="KAE8359940.1"/>
    <property type="molecule type" value="Genomic_DNA"/>
</dbReference>
<evidence type="ECO:0000313" key="9">
    <source>
        <dbReference type="EMBL" id="KAE8359940.1"/>
    </source>
</evidence>
<evidence type="ECO:0000256" key="3">
    <source>
        <dbReference type="ARBA" id="ARBA00022617"/>
    </source>
</evidence>
<reference evidence="9 10" key="1">
    <citation type="submission" date="2019-04" db="EMBL/GenBank/DDBJ databases">
        <title>Friends and foes A comparative genomics studyof 23 Aspergillus species from section Flavi.</title>
        <authorList>
            <consortium name="DOE Joint Genome Institute"/>
            <person name="Kjaerbolling I."/>
            <person name="Vesth T."/>
            <person name="Frisvad J.C."/>
            <person name="Nybo J.L."/>
            <person name="Theobald S."/>
            <person name="Kildgaard S."/>
            <person name="Isbrandt T."/>
            <person name="Kuo A."/>
            <person name="Sato A."/>
            <person name="Lyhne E.K."/>
            <person name="Kogle M.E."/>
            <person name="Wiebenga A."/>
            <person name="Kun R.S."/>
            <person name="Lubbers R.J."/>
            <person name="Makela M.R."/>
            <person name="Barry K."/>
            <person name="Chovatia M."/>
            <person name="Clum A."/>
            <person name="Daum C."/>
            <person name="Haridas S."/>
            <person name="He G."/>
            <person name="LaButti K."/>
            <person name="Lipzen A."/>
            <person name="Mondo S."/>
            <person name="Riley R."/>
            <person name="Salamov A."/>
            <person name="Simmons B.A."/>
            <person name="Magnuson J.K."/>
            <person name="Henrissat B."/>
            <person name="Mortensen U.H."/>
            <person name="Larsen T.O."/>
            <person name="Devries R.P."/>
            <person name="Grigoriev I.V."/>
            <person name="Machida M."/>
            <person name="Baker S.E."/>
            <person name="Andersen M.R."/>
        </authorList>
    </citation>
    <scope>NUCLEOTIDE SEQUENCE [LARGE SCALE GENOMIC DNA]</scope>
    <source>
        <strain evidence="9 10">CBS 763.97</strain>
    </source>
</reference>
<name>A0A5N6ZUK1_9EURO</name>
<protein>
    <submittedName>
        <fullName evidence="9">Cytochrome P450</fullName>
    </submittedName>
</protein>
<keyword evidence="5" id="KW-0560">Oxidoreductase</keyword>
<keyword evidence="4 8" id="KW-0479">Metal-binding</keyword>
<dbReference type="PANTHER" id="PTHR24304:SF2">
    <property type="entry name" value="24-HYDROXYCHOLESTEROL 7-ALPHA-HYDROXYLASE"/>
    <property type="match status" value="1"/>
</dbReference>
<accession>A0A5N6ZUK1</accession>
<evidence type="ECO:0000256" key="5">
    <source>
        <dbReference type="ARBA" id="ARBA00023002"/>
    </source>
</evidence>
<dbReference type="SUPFAM" id="SSF48264">
    <property type="entry name" value="Cytochrome P450"/>
    <property type="match status" value="1"/>
</dbReference>
<dbReference type="GeneID" id="43657790"/>
<dbReference type="PRINTS" id="PR00465">
    <property type="entry name" value="EP450IV"/>
</dbReference>